<reference evidence="2 3" key="1">
    <citation type="submission" date="2018-04" db="EMBL/GenBank/DDBJ databases">
        <title>The genome of golden apple snail Pomacea canaliculata provides insight into stress tolerance and invasive adaptation.</title>
        <authorList>
            <person name="Liu C."/>
            <person name="Liu B."/>
            <person name="Ren Y."/>
            <person name="Zhang Y."/>
            <person name="Wang H."/>
            <person name="Li S."/>
            <person name="Jiang F."/>
            <person name="Yin L."/>
            <person name="Zhang G."/>
            <person name="Qian W."/>
            <person name="Fan W."/>
        </authorList>
    </citation>
    <scope>NUCLEOTIDE SEQUENCE [LARGE SCALE GENOMIC DNA]</scope>
    <source>
        <strain evidence="2">SZHN2017</strain>
        <tissue evidence="2">Muscle</tissue>
    </source>
</reference>
<sequence length="408" mass="46095">MCVVTQSASKVCNTTNSICRCPEDPDDAFILNKTFLQSDAGLWVFWPWQQNNISKTVNVSISDSALWTQSPFVLSTSQALQSLTLQIEGNKTSFTFPLGVTSQIKFYVRNEKDFRIVVQHKASEKDNYDTMCFVYQSANIGCNTSNNICRCPQDPDDAFSLNKTFQQSDAGLWVFRPWLHHSISKTVNVSVVDSGLGTKSPFKLQTSPVLRETTRVPKDVLSQTTKTSAISTSQSQLTTKDTTSIAIIVTQLTKTEKTNIPIIVEQLIKTDVTSIAIIVVLSFITLLAIVLTSVVWRHQGIITRLRRPPVIHSTTQTQSAEHVSRRGELCYRNNDIPDFHWKFVYHLLTSSLQPQVSNRPIEADDDRCNCHRHHRRGDFHRSVSHRLNLGSLETSRHYLETAQSSSHR</sequence>
<keyword evidence="3" id="KW-1185">Reference proteome</keyword>
<dbReference type="EMBL" id="PZQS01000007">
    <property type="protein sequence ID" value="PVD27315.1"/>
    <property type="molecule type" value="Genomic_DNA"/>
</dbReference>
<gene>
    <name evidence="2" type="ORF">C0Q70_12471</name>
</gene>
<dbReference type="Proteomes" id="UP000245119">
    <property type="component" value="Linkage Group LG7"/>
</dbReference>
<evidence type="ECO:0000313" key="2">
    <source>
        <dbReference type="EMBL" id="PVD27315.1"/>
    </source>
</evidence>
<keyword evidence="1" id="KW-0472">Membrane</keyword>
<organism evidence="2 3">
    <name type="scientific">Pomacea canaliculata</name>
    <name type="common">Golden apple snail</name>
    <dbReference type="NCBI Taxonomy" id="400727"/>
    <lineage>
        <taxon>Eukaryota</taxon>
        <taxon>Metazoa</taxon>
        <taxon>Spiralia</taxon>
        <taxon>Lophotrochozoa</taxon>
        <taxon>Mollusca</taxon>
        <taxon>Gastropoda</taxon>
        <taxon>Caenogastropoda</taxon>
        <taxon>Architaenioglossa</taxon>
        <taxon>Ampullarioidea</taxon>
        <taxon>Ampullariidae</taxon>
        <taxon>Pomacea</taxon>
    </lineage>
</organism>
<proteinExistence type="predicted"/>
<feature type="transmembrane region" description="Helical" evidence="1">
    <location>
        <begin position="275"/>
        <end position="296"/>
    </location>
</feature>
<evidence type="ECO:0000313" key="3">
    <source>
        <dbReference type="Proteomes" id="UP000245119"/>
    </source>
</evidence>
<keyword evidence="1" id="KW-0812">Transmembrane</keyword>
<accession>A0A2T7P1L4</accession>
<name>A0A2T7P1L4_POMCA</name>
<keyword evidence="1" id="KW-1133">Transmembrane helix</keyword>
<protein>
    <submittedName>
        <fullName evidence="2">Uncharacterized protein</fullName>
    </submittedName>
</protein>
<evidence type="ECO:0000256" key="1">
    <source>
        <dbReference type="SAM" id="Phobius"/>
    </source>
</evidence>
<dbReference type="AlphaFoldDB" id="A0A2T7P1L4"/>
<comment type="caution">
    <text evidence="2">The sequence shown here is derived from an EMBL/GenBank/DDBJ whole genome shotgun (WGS) entry which is preliminary data.</text>
</comment>